<feature type="binding site" description="covalent" evidence="8">
    <location>
        <position position="38"/>
    </location>
    <ligand>
        <name>heme c</name>
        <dbReference type="ChEBI" id="CHEBI:61717"/>
        <label>1</label>
    </ligand>
</feature>
<reference evidence="12 13" key="1">
    <citation type="journal article" date="2017" name="Int. J. Syst. Evol. Microbiol.">
        <title>Aquarickettsiella crustaci n. gen. n. sp. (Gammaproteobacteria: Legionellales: Coxiellaceae); a bacterial pathogen of the freshwater crustacean: Gammarus fossarum (Malacostraca: Amphipoda).</title>
        <authorList>
            <person name="Bojko J."/>
            <person name="Dunn A.M."/>
            <person name="Stebbing P.D."/>
            <person name="Van Aerle R."/>
            <person name="Bacela-Spychalska K."/>
            <person name="Bean T.P."/>
            <person name="Stentiford G.D."/>
        </authorList>
    </citation>
    <scope>NUCLEOTIDE SEQUENCE [LARGE SCALE GENOMIC DNA]</scope>
    <source>
        <strain evidence="12">RA15029</strain>
    </source>
</reference>
<keyword evidence="6" id="KW-0249">Electron transport</keyword>
<evidence type="ECO:0000313" key="13">
    <source>
        <dbReference type="Proteomes" id="UP000226429"/>
    </source>
</evidence>
<gene>
    <name evidence="12" type="ORF">CFE62_003475</name>
</gene>
<dbReference type="Pfam" id="PF00034">
    <property type="entry name" value="Cytochrom_C"/>
    <property type="match status" value="1"/>
</dbReference>
<feature type="domain" description="Cytochrome c" evidence="11">
    <location>
        <begin position="22"/>
        <end position="110"/>
    </location>
</feature>
<reference evidence="12 13" key="2">
    <citation type="journal article" date="2018" name="J. Invertebr. Pathol.">
        <title>'Candidatus Aquirickettsiella gammari' (Gammaproteobacteria: Legionellales: Coxiellaceae): A bacterial pathogen of the freshwater crustacean Gammarus fossarum (Malacostraca: Amphipoda).</title>
        <authorList>
            <person name="Bojko J."/>
            <person name="Dunn A.M."/>
            <person name="Stebbing P.D."/>
            <person name="van Aerle R."/>
            <person name="Bacela-Spychalska K."/>
            <person name="Bean T.P."/>
            <person name="Urrutia A."/>
            <person name="Stentiford G.D."/>
        </authorList>
    </citation>
    <scope>NUCLEOTIDE SEQUENCE [LARGE SCALE GENOMIC DNA]</scope>
    <source>
        <strain evidence="12">RA15029</strain>
    </source>
</reference>
<evidence type="ECO:0000256" key="9">
    <source>
        <dbReference type="PIRSR" id="PIRSR000005-2"/>
    </source>
</evidence>
<dbReference type="GO" id="GO:0020037">
    <property type="term" value="F:heme binding"/>
    <property type="evidence" value="ECO:0007669"/>
    <property type="project" value="InterPro"/>
</dbReference>
<dbReference type="EMBL" id="NMOS02000007">
    <property type="protein sequence ID" value="RDH40567.1"/>
    <property type="molecule type" value="Genomic_DNA"/>
</dbReference>
<evidence type="ECO:0000256" key="1">
    <source>
        <dbReference type="ARBA" id="ARBA00004418"/>
    </source>
</evidence>
<dbReference type="GO" id="GO:0009055">
    <property type="term" value="F:electron transfer activity"/>
    <property type="evidence" value="ECO:0007669"/>
    <property type="project" value="InterPro"/>
</dbReference>
<feature type="binding site" description="axial binding residue" evidence="9">
    <location>
        <position position="187"/>
    </location>
    <ligand>
        <name>heme c</name>
        <dbReference type="ChEBI" id="CHEBI:61717"/>
        <label>2</label>
    </ligand>
    <ligandPart>
        <name>Fe</name>
        <dbReference type="ChEBI" id="CHEBI:18248"/>
    </ligandPart>
</feature>
<keyword evidence="7 9" id="KW-0408">Iron</keyword>
<evidence type="ECO:0000259" key="11">
    <source>
        <dbReference type="PROSITE" id="PS51007"/>
    </source>
</evidence>
<keyword evidence="3 8" id="KW-0349">Heme</keyword>
<dbReference type="GO" id="GO:0005506">
    <property type="term" value="F:iron ion binding"/>
    <property type="evidence" value="ECO:0007669"/>
    <property type="project" value="InterPro"/>
</dbReference>
<dbReference type="PROSITE" id="PS51007">
    <property type="entry name" value="CYTC"/>
    <property type="match status" value="2"/>
</dbReference>
<dbReference type="InterPro" id="IPR050597">
    <property type="entry name" value="Cytochrome_c_Oxidase_Subunit"/>
</dbReference>
<dbReference type="PIRSF" id="PIRSF000005">
    <property type="entry name" value="Cytochrome_c4"/>
    <property type="match status" value="1"/>
</dbReference>
<keyword evidence="13" id="KW-1185">Reference proteome</keyword>
<comment type="subcellular location">
    <subcellularLocation>
        <location evidence="1">Periplasm</location>
    </subcellularLocation>
</comment>
<comment type="caution">
    <text evidence="12">The sequence shown here is derived from an EMBL/GenBank/DDBJ whole genome shotgun (WGS) entry which is preliminary data.</text>
</comment>
<evidence type="ECO:0000313" key="12">
    <source>
        <dbReference type="EMBL" id="RDH40567.1"/>
    </source>
</evidence>
<feature type="binding site" description="covalent" evidence="8">
    <location>
        <position position="143"/>
    </location>
    <ligand>
        <name>heme c</name>
        <dbReference type="ChEBI" id="CHEBI:61717"/>
        <label>2</label>
    </ligand>
</feature>
<evidence type="ECO:0000256" key="2">
    <source>
        <dbReference type="ARBA" id="ARBA00022448"/>
    </source>
</evidence>
<dbReference type="InterPro" id="IPR036909">
    <property type="entry name" value="Cyt_c-like_dom_sf"/>
</dbReference>
<feature type="chain" id="PRO_5016703906" evidence="10">
    <location>
        <begin position="25"/>
        <end position="211"/>
    </location>
</feature>
<evidence type="ECO:0000256" key="4">
    <source>
        <dbReference type="ARBA" id="ARBA00022723"/>
    </source>
</evidence>
<evidence type="ECO:0000256" key="6">
    <source>
        <dbReference type="ARBA" id="ARBA00022982"/>
    </source>
</evidence>
<feature type="binding site" description="axial binding residue" evidence="9">
    <location>
        <position position="87"/>
    </location>
    <ligand>
        <name>heme c</name>
        <dbReference type="ChEBI" id="CHEBI:61717"/>
        <label>1</label>
    </ligand>
    <ligandPart>
        <name>Fe</name>
        <dbReference type="ChEBI" id="CHEBI:18248"/>
    </ligandPart>
</feature>
<feature type="binding site" description="axial binding residue" evidence="9">
    <location>
        <position position="42"/>
    </location>
    <ligand>
        <name>heme c</name>
        <dbReference type="ChEBI" id="CHEBI:61717"/>
        <label>1</label>
    </ligand>
    <ligandPart>
        <name>Fe</name>
        <dbReference type="ChEBI" id="CHEBI:18248"/>
    </ligandPart>
</feature>
<dbReference type="AlphaFoldDB" id="A0A370CJM7"/>
<dbReference type="InterPro" id="IPR024167">
    <property type="entry name" value="Cytochrome_c4-like"/>
</dbReference>
<dbReference type="SUPFAM" id="SSF46626">
    <property type="entry name" value="Cytochrome c"/>
    <property type="match status" value="2"/>
</dbReference>
<name>A0A370CJM7_9COXI</name>
<protein>
    <submittedName>
        <fullName evidence="12">Cytochrome c4</fullName>
    </submittedName>
</protein>
<feature type="domain" description="Cytochrome c" evidence="11">
    <location>
        <begin position="119"/>
        <end position="210"/>
    </location>
</feature>
<dbReference type="PANTHER" id="PTHR33751:SF9">
    <property type="entry name" value="CYTOCHROME C4"/>
    <property type="match status" value="1"/>
</dbReference>
<comment type="PTM">
    <text evidence="8">Binds 2 heme c groups covalently per subunit.</text>
</comment>
<dbReference type="PANTHER" id="PTHR33751">
    <property type="entry name" value="CBB3-TYPE CYTOCHROME C OXIDASE SUBUNIT FIXP"/>
    <property type="match status" value="1"/>
</dbReference>
<keyword evidence="2" id="KW-0813">Transport</keyword>
<keyword evidence="10" id="KW-0732">Signal</keyword>
<dbReference type="Gene3D" id="1.10.760.10">
    <property type="entry name" value="Cytochrome c-like domain"/>
    <property type="match status" value="2"/>
</dbReference>
<dbReference type="GO" id="GO:0042597">
    <property type="term" value="C:periplasmic space"/>
    <property type="evidence" value="ECO:0007669"/>
    <property type="project" value="UniProtKB-SubCell"/>
</dbReference>
<dbReference type="Proteomes" id="UP000226429">
    <property type="component" value="Unassembled WGS sequence"/>
</dbReference>
<evidence type="ECO:0000256" key="5">
    <source>
        <dbReference type="ARBA" id="ARBA00022764"/>
    </source>
</evidence>
<dbReference type="InterPro" id="IPR009056">
    <property type="entry name" value="Cyt_c-like_dom"/>
</dbReference>
<feature type="binding site" description="covalent" evidence="8">
    <location>
        <position position="140"/>
    </location>
    <ligand>
        <name>heme c</name>
        <dbReference type="ChEBI" id="CHEBI:61717"/>
        <label>2</label>
    </ligand>
</feature>
<organism evidence="12 13">
    <name type="scientific">Candidatus Aquirickettsiella gammari</name>
    <dbReference type="NCBI Taxonomy" id="2016198"/>
    <lineage>
        <taxon>Bacteria</taxon>
        <taxon>Pseudomonadati</taxon>
        <taxon>Pseudomonadota</taxon>
        <taxon>Gammaproteobacteria</taxon>
        <taxon>Legionellales</taxon>
        <taxon>Coxiellaceae</taxon>
        <taxon>Candidatus Aquirickettsiella</taxon>
    </lineage>
</organism>
<feature type="signal peptide" evidence="10">
    <location>
        <begin position="1"/>
        <end position="24"/>
    </location>
</feature>
<feature type="binding site" description="axial binding residue" evidence="9">
    <location>
        <position position="144"/>
    </location>
    <ligand>
        <name>heme c</name>
        <dbReference type="ChEBI" id="CHEBI:61717"/>
        <label>2</label>
    </ligand>
    <ligandPart>
        <name>Fe</name>
        <dbReference type="ChEBI" id="CHEBI:18248"/>
    </ligandPart>
</feature>
<evidence type="ECO:0000256" key="3">
    <source>
        <dbReference type="ARBA" id="ARBA00022617"/>
    </source>
</evidence>
<feature type="binding site" description="covalent" evidence="8">
    <location>
        <position position="41"/>
    </location>
    <ligand>
        <name>heme c</name>
        <dbReference type="ChEBI" id="CHEBI:61717"/>
        <label>1</label>
    </ligand>
</feature>
<keyword evidence="4 9" id="KW-0479">Metal-binding</keyword>
<evidence type="ECO:0000256" key="7">
    <source>
        <dbReference type="ARBA" id="ARBA00023004"/>
    </source>
</evidence>
<evidence type="ECO:0000256" key="8">
    <source>
        <dbReference type="PIRSR" id="PIRSR000005-1"/>
    </source>
</evidence>
<evidence type="ECO:0000256" key="10">
    <source>
        <dbReference type="SAM" id="SignalP"/>
    </source>
</evidence>
<keyword evidence="5" id="KW-0574">Periplasm</keyword>
<accession>A0A370CJM7</accession>
<proteinExistence type="predicted"/>
<sequence>MPHYKDFVFFLFCCFLFGLAPSNAKTVKKPFMRIVADCALCHDADGNASAHKNWPKLAGQNFNYLLKQLHDFHPKLAPQQGRYNPIMSALVTSLSESEKIKIANYYASLPGSIDGAETNLLSLGQRLYRGGDFNKGIPACLACHNPAGLGNPPAGFPRLSGQHAAYIESQLKAFRNGARHNDKYQIMEIISQKMSDIDIKAVANYISGLYF</sequence>